<comment type="similarity">
    <text evidence="13">Belongs to the BET family.</text>
</comment>
<feature type="region of interest" description="Disordered" evidence="16">
    <location>
        <begin position="844"/>
        <end position="914"/>
    </location>
</feature>
<comment type="subunit">
    <text evidence="14">Homodimer. Interacts with E2F1. Interacts with (acetylated) STAT3; promoting STAT3 recruitment to chromatin. Interacts with CTCF; promoting BRD2 recruitment to chromatin.</text>
</comment>
<organism evidence="19 20">
    <name type="scientific">Gouania willdenowi</name>
    <name type="common">Blunt-snouted clingfish</name>
    <name type="synonym">Lepadogaster willdenowi</name>
    <dbReference type="NCBI Taxonomy" id="441366"/>
    <lineage>
        <taxon>Eukaryota</taxon>
        <taxon>Metazoa</taxon>
        <taxon>Chordata</taxon>
        <taxon>Craniata</taxon>
        <taxon>Vertebrata</taxon>
        <taxon>Euteleostomi</taxon>
        <taxon>Actinopterygii</taxon>
        <taxon>Neopterygii</taxon>
        <taxon>Teleostei</taxon>
        <taxon>Neoteleostei</taxon>
        <taxon>Acanthomorphata</taxon>
        <taxon>Ovalentaria</taxon>
        <taxon>Blenniimorphae</taxon>
        <taxon>Blenniiformes</taxon>
        <taxon>Gobiesocoidei</taxon>
        <taxon>Gobiesocidae</taxon>
        <taxon>Gobiesocinae</taxon>
        <taxon>Gouania</taxon>
    </lineage>
</organism>
<dbReference type="GO" id="GO:0006355">
    <property type="term" value="P:regulation of DNA-templated transcription"/>
    <property type="evidence" value="ECO:0007669"/>
    <property type="project" value="TreeGrafter"/>
</dbReference>
<feature type="region of interest" description="Disordered" evidence="16">
    <location>
        <begin position="658"/>
        <end position="684"/>
    </location>
</feature>
<feature type="compositionally biased region" description="Basic and acidic residues" evidence="16">
    <location>
        <begin position="379"/>
        <end position="390"/>
    </location>
</feature>
<feature type="region of interest" description="Disordered" evidence="16">
    <location>
        <begin position="998"/>
        <end position="1027"/>
    </location>
</feature>
<evidence type="ECO:0000256" key="8">
    <source>
        <dbReference type="ARBA" id="ARBA00023015"/>
    </source>
</evidence>
<feature type="compositionally biased region" description="Basic and acidic residues" evidence="16">
    <location>
        <begin position="524"/>
        <end position="559"/>
    </location>
</feature>
<feature type="compositionally biased region" description="Polar residues" evidence="16">
    <location>
        <begin position="888"/>
        <end position="911"/>
    </location>
</feature>
<dbReference type="CDD" id="cd05498">
    <property type="entry name" value="Bromo_Brdt_II_like"/>
    <property type="match status" value="2"/>
</dbReference>
<keyword evidence="10" id="KW-0804">Transcription</keyword>
<evidence type="ECO:0000256" key="14">
    <source>
        <dbReference type="ARBA" id="ARBA00046861"/>
    </source>
</evidence>
<dbReference type="Ensembl" id="ENSGWIT00000028361.1">
    <property type="protein sequence ID" value="ENSGWIP00000025971.1"/>
    <property type="gene ID" value="ENSGWIG00000013633.1"/>
</dbReference>
<feature type="domain" description="NET" evidence="18">
    <location>
        <begin position="901"/>
        <end position="983"/>
    </location>
</feature>
<feature type="compositionally biased region" description="Basic and acidic residues" evidence="16">
    <location>
        <begin position="672"/>
        <end position="684"/>
    </location>
</feature>
<dbReference type="GO" id="GO:0006338">
    <property type="term" value="P:chromatin remodeling"/>
    <property type="evidence" value="ECO:0007669"/>
    <property type="project" value="TreeGrafter"/>
</dbReference>
<evidence type="ECO:0000313" key="20">
    <source>
        <dbReference type="Proteomes" id="UP000694680"/>
    </source>
</evidence>
<feature type="region of interest" description="Disordered" evidence="16">
    <location>
        <begin position="516"/>
        <end position="608"/>
    </location>
</feature>
<dbReference type="InterPro" id="IPR043509">
    <property type="entry name" value="Bromo_Brdt_II"/>
</dbReference>
<dbReference type="PANTHER" id="PTHR22880:SF240">
    <property type="entry name" value="BROMODOMAIN-CONTAINING PROTEIN 2"/>
    <property type="match status" value="1"/>
</dbReference>
<keyword evidence="4" id="KW-0597">Phosphoprotein</keyword>
<evidence type="ECO:0000256" key="2">
    <source>
        <dbReference type="ARBA" id="ARBA00004286"/>
    </source>
</evidence>
<dbReference type="GeneID" id="114479259"/>
<keyword evidence="9 15" id="KW-0103">Bromodomain</keyword>
<keyword evidence="6" id="KW-0156">Chromatin regulator</keyword>
<dbReference type="SMART" id="SM00297">
    <property type="entry name" value="BROMO"/>
    <property type="match status" value="2"/>
</dbReference>
<evidence type="ECO:0000313" key="19">
    <source>
        <dbReference type="Ensembl" id="ENSGWIP00000025971.1"/>
    </source>
</evidence>
<name>A0A8C5ESV1_GOUWI</name>
<feature type="region of interest" description="Disordered" evidence="16">
    <location>
        <begin position="1257"/>
        <end position="1297"/>
    </location>
</feature>
<dbReference type="InterPro" id="IPR001487">
    <property type="entry name" value="Bromodomain"/>
</dbReference>
<dbReference type="InterPro" id="IPR050935">
    <property type="entry name" value="Bromo_chromatin_reader"/>
</dbReference>
<feature type="region of interest" description="Disordered" evidence="16">
    <location>
        <begin position="200"/>
        <end position="227"/>
    </location>
</feature>
<feature type="region of interest" description="Disordered" evidence="16">
    <location>
        <begin position="379"/>
        <end position="423"/>
    </location>
</feature>
<dbReference type="Pfam" id="PF17035">
    <property type="entry name" value="BET"/>
    <property type="match status" value="1"/>
</dbReference>
<keyword evidence="3" id="KW-0158">Chromosome</keyword>
<feature type="compositionally biased region" description="Basic residues" evidence="16">
    <location>
        <begin position="658"/>
        <end position="671"/>
    </location>
</feature>
<evidence type="ECO:0000259" key="18">
    <source>
        <dbReference type="PROSITE" id="PS51525"/>
    </source>
</evidence>
<dbReference type="PROSITE" id="PS51525">
    <property type="entry name" value="NET"/>
    <property type="match status" value="1"/>
</dbReference>
<dbReference type="Pfam" id="PF00439">
    <property type="entry name" value="Bromodomain"/>
    <property type="match status" value="2"/>
</dbReference>
<evidence type="ECO:0000256" key="1">
    <source>
        <dbReference type="ARBA" id="ARBA00004123"/>
    </source>
</evidence>
<dbReference type="GO" id="GO:0005634">
    <property type="term" value="C:nucleus"/>
    <property type="evidence" value="ECO:0007669"/>
    <property type="project" value="UniProtKB-SubCell"/>
</dbReference>
<keyword evidence="11" id="KW-0539">Nucleus</keyword>
<evidence type="ECO:0000256" key="11">
    <source>
        <dbReference type="ARBA" id="ARBA00023242"/>
    </source>
</evidence>
<evidence type="ECO:0000259" key="17">
    <source>
        <dbReference type="PROSITE" id="PS50014"/>
    </source>
</evidence>
<feature type="compositionally biased region" description="Basic residues" evidence="16">
    <location>
        <begin position="200"/>
        <end position="214"/>
    </location>
</feature>
<dbReference type="Proteomes" id="UP000694680">
    <property type="component" value="Chromosome 17"/>
</dbReference>
<feature type="compositionally biased region" description="Polar residues" evidence="16">
    <location>
        <begin position="998"/>
        <end position="1015"/>
    </location>
</feature>
<dbReference type="PROSITE" id="PS50014">
    <property type="entry name" value="BROMODOMAIN_2"/>
    <property type="match status" value="2"/>
</dbReference>
<feature type="domain" description="Bromo" evidence="17">
    <location>
        <begin position="247"/>
        <end position="319"/>
    </location>
</feature>
<accession>A0A8C5ESV1</accession>
<dbReference type="GO" id="GO:0000785">
    <property type="term" value="C:chromatin"/>
    <property type="evidence" value="ECO:0007669"/>
    <property type="project" value="TreeGrafter"/>
</dbReference>
<feature type="region of interest" description="Disordered" evidence="16">
    <location>
        <begin position="104"/>
        <end position="153"/>
    </location>
</feature>
<keyword evidence="8" id="KW-0805">Transcription regulation</keyword>
<dbReference type="SUPFAM" id="SSF47370">
    <property type="entry name" value="Bromodomain"/>
    <property type="match status" value="2"/>
</dbReference>
<feature type="region of interest" description="Disordered" evidence="16">
    <location>
        <begin position="1072"/>
        <end position="1131"/>
    </location>
</feature>
<keyword evidence="5" id="KW-0677">Repeat</keyword>
<sequence>MSLASVWPRVAELVFFSSWNVCHTCSLEKKTDQKALVIITETFNVYLMKLSHLHFGSRVHSLLNLHELKDRVSESETTTNIDLIPYKQPVKMDQQIIPVSNVPEEGGIKTNIMNHGKREHDDLERGRSSKDLPFTETERARTPEIAGSSPSSLVSEMVEEQKVTAIPPDIPQFQALKQSTIQTDEPENKLMRGLKETHLKRKHNTSRSGRAIKRPNKDLPFTETKRAKTPDPLRCCQNILKELLSMKHSEYAWPFYDPVNTLALGLHDYHNIIKEPMDLSTIKKKMDQREYANAEDFCADVRLMFSNCYKYNEPSLDVVSMARKLQDVFEARYSKVNRDPESRFISQQSISTGTGVQTLSTSLSFDGVRSSKKVKAIPHEVKKLSKELPSKPKKRKRERGEKDSQLKIKSSKSKPIPENSVNCGSSLPDATTSALCDILSLSPRLTYHEKKQLKLDMYKLPRKQRKVIFTLINAIDSFQHDFYLKESDMDFDLYRYSTQRILQNVVAAYVKDNNKRANKKKLRKSTEGIKEDKSKDCGNLHGVHKEHLLHGEDKPQDGIKKKHKNHLKRKHDDLESGRPIKRPNKDLPFTETERARTPEVAGSSPSSLVSEMVEEQRVTAIPPDIPQFQALKQATIQTDEPENSLKMGLKKINLKRKHDYSRSGRAIKRPKKDLPSTETKRTRAPDPLRRCQNILKELLSMKHSEYAWPFYDPVDTLALGLHDYHNIIKEPMDLSTIKKKMDQREYANSEDFCADVRLMFFNCYKYNKPSDDVVSMARKLQDVFEARYAKVHRDPESHFISQQSISTGTGVQTLSTSLSFDGVCSSKDVSAQLDNLEKEVKAIPPELTKLSNELPPKPKKRKRDRGEKDSQLKSKSSKSKPIPEKSVNCGSSLPDATTSAKRNKPSPSSPMTYHEKEKLKLDVYILARDQIGELFKIIYSMEPSLQSSNLEELDVDFDMLQNSTLRALQSIVAATLKRANTDQATKVAASAGSLHQFANSSASAGPSHQFANPSASAGPPHWAANIAASAGPPHWAANVAASAGPPHWAANVAASAGPPHLAAYVAASAGPPHQAANSAASAGPPHQAANSSASAGPPHQFANSSASAGPPHRAANPSASAGPPHWAANVAASAGPPHWAANVAASAGPPHWAANVAASAGPPHLAAYVAASAGPPHQAANFAASAGPPHQAANSSASAGPPHQFANSSASAGPPHRAANVAASAGPPHWATNVAASAGPPHQPAYVAASAGPPHQAANVAASAGPPHQAANVAASAGPPHQAANVAASAGSPHQAA</sequence>
<feature type="domain" description="Bromo" evidence="17">
    <location>
        <begin position="702"/>
        <end position="774"/>
    </location>
</feature>
<evidence type="ECO:0000256" key="15">
    <source>
        <dbReference type="PROSITE-ProRule" id="PRU00035"/>
    </source>
</evidence>
<dbReference type="PANTHER" id="PTHR22880">
    <property type="entry name" value="FALZ-RELATED BROMODOMAIN-CONTAINING PROTEINS"/>
    <property type="match status" value="1"/>
</dbReference>
<evidence type="ECO:0000256" key="10">
    <source>
        <dbReference type="ARBA" id="ARBA00023163"/>
    </source>
</evidence>
<proteinExistence type="inferred from homology"/>
<dbReference type="RefSeq" id="XP_028328645.1">
    <property type="nucleotide sequence ID" value="XM_028472844.1"/>
</dbReference>
<keyword evidence="20" id="KW-1185">Reference proteome</keyword>
<feature type="compositionally biased region" description="Basic and acidic residues" evidence="16">
    <location>
        <begin position="116"/>
        <end position="130"/>
    </location>
</feature>
<dbReference type="FunFam" id="1.20.920.10:FF:000003">
    <property type="entry name" value="Bromodomain-containing protein 2"/>
    <property type="match status" value="2"/>
</dbReference>
<reference evidence="19" key="1">
    <citation type="submission" date="2020-06" db="EMBL/GenBank/DDBJ databases">
        <authorList>
            <consortium name="Wellcome Sanger Institute Data Sharing"/>
        </authorList>
    </citation>
    <scope>NUCLEOTIDE SEQUENCE [LARGE SCALE GENOMIC DNA]</scope>
</reference>
<dbReference type="Gene3D" id="1.20.1270.220">
    <property type="match status" value="2"/>
</dbReference>
<dbReference type="PROSITE" id="PS00633">
    <property type="entry name" value="BROMODOMAIN_1"/>
    <property type="match status" value="2"/>
</dbReference>
<evidence type="ECO:0000256" key="4">
    <source>
        <dbReference type="ARBA" id="ARBA00022553"/>
    </source>
</evidence>
<dbReference type="PRINTS" id="PR00503">
    <property type="entry name" value="BROMODOMAIN"/>
</dbReference>
<protein>
    <recommendedName>
        <fullName evidence="12">Bromodomain-containing protein 2</fullName>
    </recommendedName>
</protein>
<comment type="subcellular location">
    <subcellularLocation>
        <location evidence="2">Chromosome</location>
    </subcellularLocation>
    <subcellularLocation>
        <location evidence="1">Nucleus</location>
    </subcellularLocation>
</comment>
<evidence type="ECO:0000256" key="16">
    <source>
        <dbReference type="SAM" id="MobiDB-lite"/>
    </source>
</evidence>
<dbReference type="InterPro" id="IPR027353">
    <property type="entry name" value="NET_dom"/>
</dbReference>
<dbReference type="InterPro" id="IPR018359">
    <property type="entry name" value="Bromodomain_CS"/>
</dbReference>
<evidence type="ECO:0000256" key="6">
    <source>
        <dbReference type="ARBA" id="ARBA00022853"/>
    </source>
</evidence>
<evidence type="ECO:0000256" key="3">
    <source>
        <dbReference type="ARBA" id="ARBA00022454"/>
    </source>
</evidence>
<dbReference type="InterPro" id="IPR038336">
    <property type="entry name" value="NET_sf"/>
</dbReference>
<reference evidence="19" key="2">
    <citation type="submission" date="2025-08" db="UniProtKB">
        <authorList>
            <consortium name="Ensembl"/>
        </authorList>
    </citation>
    <scope>IDENTIFICATION</scope>
</reference>
<keyword evidence="7" id="KW-0007">Acetylation</keyword>
<evidence type="ECO:0000256" key="5">
    <source>
        <dbReference type="ARBA" id="ARBA00022737"/>
    </source>
</evidence>
<evidence type="ECO:0000256" key="13">
    <source>
        <dbReference type="ARBA" id="ARBA00044509"/>
    </source>
</evidence>
<gene>
    <name evidence="19" type="primary">LOC114479259</name>
</gene>
<feature type="region of interest" description="Disordered" evidence="16">
    <location>
        <begin position="1179"/>
        <end position="1238"/>
    </location>
</feature>
<evidence type="ECO:0000256" key="7">
    <source>
        <dbReference type="ARBA" id="ARBA00022990"/>
    </source>
</evidence>
<reference evidence="19" key="3">
    <citation type="submission" date="2025-09" db="UniProtKB">
        <authorList>
            <consortium name="Ensembl"/>
        </authorList>
    </citation>
    <scope>IDENTIFICATION</scope>
</reference>
<dbReference type="InterPro" id="IPR036427">
    <property type="entry name" value="Bromodomain-like_sf"/>
</dbReference>
<feature type="compositionally biased region" description="Basic residues" evidence="16">
    <location>
        <begin position="560"/>
        <end position="569"/>
    </location>
</feature>
<evidence type="ECO:0000256" key="12">
    <source>
        <dbReference type="ARBA" id="ARBA00040998"/>
    </source>
</evidence>
<evidence type="ECO:0000256" key="9">
    <source>
        <dbReference type="ARBA" id="ARBA00023117"/>
    </source>
</evidence>
<dbReference type="Gene3D" id="1.20.920.10">
    <property type="entry name" value="Bromodomain-like"/>
    <property type="match status" value="2"/>
</dbReference>